<dbReference type="EMBL" id="AP018586">
    <property type="protein sequence ID" value="BBD91694.1"/>
    <property type="molecule type" value="Genomic_DNA"/>
</dbReference>
<dbReference type="RefSeq" id="WP_002444015.1">
    <property type="nucleotide sequence ID" value="NZ_AP018585.1"/>
</dbReference>
<evidence type="ECO:0000259" key="1">
    <source>
        <dbReference type="Pfam" id="PF08349"/>
    </source>
</evidence>
<reference evidence="2 3" key="1">
    <citation type="submission" date="2018-05" db="EMBL/GenBank/DDBJ databases">
        <title>Complete genome sequencing of three human clinical isolates of Staphylococcus caprae reveals virulence factors similar to those of S. epidermidis and S. capitis.</title>
        <authorList>
            <person name="Watanabe S."/>
            <person name="Cui L."/>
        </authorList>
    </citation>
    <scope>NUCLEOTIDE SEQUENCE [LARGE SCALE GENOMIC DNA]</scope>
    <source>
        <strain evidence="2 3">JMUB590</strain>
    </source>
</reference>
<dbReference type="PIRSF" id="PIRSF032441">
    <property type="entry name" value="UCP032441"/>
    <property type="match status" value="1"/>
</dbReference>
<proteinExistence type="predicted"/>
<dbReference type="InterPro" id="IPR016996">
    <property type="entry name" value="UCP032441"/>
</dbReference>
<name>A0ABM7FRB4_9STAP</name>
<keyword evidence="3" id="KW-1185">Reference proteome</keyword>
<dbReference type="Proteomes" id="UP000274772">
    <property type="component" value="Chromosome"/>
</dbReference>
<dbReference type="Pfam" id="PF08349">
    <property type="entry name" value="DUF1722"/>
    <property type="match status" value="1"/>
</dbReference>
<evidence type="ECO:0000313" key="2">
    <source>
        <dbReference type="EMBL" id="BBD91694.1"/>
    </source>
</evidence>
<gene>
    <name evidence="2" type="ORF">JMUB590_0584</name>
</gene>
<feature type="domain" description="DUF1722" evidence="1">
    <location>
        <begin position="15"/>
        <end position="122"/>
    </location>
</feature>
<evidence type="ECO:0000313" key="3">
    <source>
        <dbReference type="Proteomes" id="UP000274772"/>
    </source>
</evidence>
<protein>
    <recommendedName>
        <fullName evidence="1">DUF1722 domain-containing protein</fullName>
    </recommendedName>
</protein>
<sequence length="125" mass="14770">MKERGKIEKLWSEEKYHVLLHHQHAYDNIRDMLKGDPSLKEVQNEIANALAITPTKGSIINAYDHMWGYFKKVATDEEQHKALLLKNKFNDNQLNQLTLLNYLKELSDKYEVRYLQNSTVLKQLK</sequence>
<accession>A0ABM7FRB4</accession>
<dbReference type="InterPro" id="IPR013560">
    <property type="entry name" value="DUF1722"/>
</dbReference>
<dbReference type="GeneID" id="58050354"/>
<organism evidence="2 3">
    <name type="scientific">Staphylococcus caprae</name>
    <dbReference type="NCBI Taxonomy" id="29380"/>
    <lineage>
        <taxon>Bacteria</taxon>
        <taxon>Bacillati</taxon>
        <taxon>Bacillota</taxon>
        <taxon>Bacilli</taxon>
        <taxon>Bacillales</taxon>
        <taxon>Staphylococcaceae</taxon>
        <taxon>Staphylococcus</taxon>
    </lineage>
</organism>